<dbReference type="VEuPathDB" id="FungiDB:CJJ09_002815"/>
<evidence type="ECO:0000313" key="3">
    <source>
        <dbReference type="EMBL" id="KNE00246.1"/>
    </source>
</evidence>
<feature type="region of interest" description="Disordered" evidence="1">
    <location>
        <begin position="135"/>
        <end position="178"/>
    </location>
</feature>
<evidence type="ECO:0000259" key="2">
    <source>
        <dbReference type="Pfam" id="PF12766"/>
    </source>
</evidence>
<dbReference type="VEuPathDB" id="FungiDB:QG37_02789"/>
<name>A0A0L0P2J2_CANAR</name>
<feature type="domain" description="Pyridoxamine 5'-phosphate oxidase Alr4036 family FMN-binding" evidence="2">
    <location>
        <begin position="6"/>
        <end position="106"/>
    </location>
</feature>
<evidence type="ECO:0000256" key="1">
    <source>
        <dbReference type="SAM" id="MobiDB-lite"/>
    </source>
</evidence>
<sequence length="316" mass="36248">MIYQYMAPWVPAFSAALEAEAAARDHKPPFTTFQFASVDKEGYPKNRTLVHRGSLFNNSSTNVMLFCTDKRMDKYGELMNNDKFEAVYYFEKTRKQFRFRGRARIIDLEHSPVIDLTSIQPRNIILKSLNALSDSEAEASDEEKEEDEGRLEMSASSEESRSRNGTTTASAVSDPQCEPISYPVVAPATSQKLSLEHQNLAVSYPNLQDLSHVEFTPPTKEDWDAEVLRVWGDLSKGLKLSFRRPAPRLLLDEEKQNMIDKISRGVDGKGEDSGLKNFAVVAMFVDTVDYYEMEKDRRYIYEKDEYHLWNEHEVCP</sequence>
<dbReference type="GO" id="GO:0010181">
    <property type="term" value="F:FMN binding"/>
    <property type="evidence" value="ECO:0007669"/>
    <property type="project" value="InterPro"/>
</dbReference>
<gene>
    <name evidence="3" type="ORF">QG37_02789</name>
</gene>
<dbReference type="PANTHER" id="PTHR28243:SF1">
    <property type="entry name" value="PYRIDOXAMINE 5'-PHOSPHATE OXIDASE ALR4036 FAMILY FMN-BINDING DOMAIN-CONTAINING PROTEIN"/>
    <property type="match status" value="1"/>
</dbReference>
<evidence type="ECO:0000313" key="4">
    <source>
        <dbReference type="Proteomes" id="UP000037122"/>
    </source>
</evidence>
<dbReference type="Pfam" id="PF12766">
    <property type="entry name" value="Pyridox_oxase_2"/>
    <property type="match status" value="1"/>
</dbReference>
<accession>A0A0L0P2J2</accession>
<feature type="compositionally biased region" description="Acidic residues" evidence="1">
    <location>
        <begin position="135"/>
        <end position="149"/>
    </location>
</feature>
<dbReference type="SUPFAM" id="SSF50475">
    <property type="entry name" value="FMN-binding split barrel"/>
    <property type="match status" value="1"/>
</dbReference>
<dbReference type="Proteomes" id="UP000037122">
    <property type="component" value="Unassembled WGS sequence"/>
</dbReference>
<dbReference type="AlphaFoldDB" id="A0A0L0P2J2"/>
<organism evidence="3 4">
    <name type="scientific">Candidozyma auris</name>
    <name type="common">Yeast</name>
    <name type="synonym">Candida auris</name>
    <dbReference type="NCBI Taxonomy" id="498019"/>
    <lineage>
        <taxon>Eukaryota</taxon>
        <taxon>Fungi</taxon>
        <taxon>Dikarya</taxon>
        <taxon>Ascomycota</taxon>
        <taxon>Saccharomycotina</taxon>
        <taxon>Pichiomycetes</taxon>
        <taxon>Metschnikowiaceae</taxon>
        <taxon>Candidozyma</taxon>
    </lineage>
</organism>
<dbReference type="Gene3D" id="2.30.110.10">
    <property type="entry name" value="Electron Transport, Fmn-binding Protein, Chain A"/>
    <property type="match status" value="1"/>
</dbReference>
<feature type="compositionally biased region" description="Polar residues" evidence="1">
    <location>
        <begin position="164"/>
        <end position="173"/>
    </location>
</feature>
<reference evidence="4" key="1">
    <citation type="journal article" date="2015" name="BMC Genomics">
        <title>Draft genome of a commonly misdiagnosed multidrug resistant pathogen Candida auris.</title>
        <authorList>
            <person name="Chatterjee S."/>
            <person name="Alampalli S.V."/>
            <person name="Nageshan R.K."/>
            <person name="Chettiar S.T."/>
            <person name="Joshi S."/>
            <person name="Tatu U.S."/>
        </authorList>
    </citation>
    <scope>NUCLEOTIDE SEQUENCE [LARGE SCALE GENOMIC DNA]</scope>
    <source>
        <strain evidence="4">6684</strain>
    </source>
</reference>
<proteinExistence type="predicted"/>
<dbReference type="InterPro" id="IPR012349">
    <property type="entry name" value="Split_barrel_FMN-bd"/>
</dbReference>
<dbReference type="InterPro" id="IPR024624">
    <property type="entry name" value="Pyridox_Oxase_Alr4036_FMN-bd"/>
</dbReference>
<dbReference type="VEuPathDB" id="FungiDB:B9J08_000854"/>
<comment type="caution">
    <text evidence="3">The sequence shown here is derived from an EMBL/GenBank/DDBJ whole genome shotgun (WGS) entry which is preliminary data.</text>
</comment>
<dbReference type="VEuPathDB" id="FungiDB:CJI96_0003244"/>
<dbReference type="EMBL" id="LGST01000019">
    <property type="protein sequence ID" value="KNE00246.1"/>
    <property type="molecule type" value="Genomic_DNA"/>
</dbReference>
<dbReference type="VEuPathDB" id="FungiDB:CJJ07_004465"/>
<protein>
    <recommendedName>
        <fullName evidence="2">Pyridoxamine 5'-phosphate oxidase Alr4036 family FMN-binding domain-containing protein</fullName>
    </recommendedName>
</protein>
<dbReference type="PANTHER" id="PTHR28243">
    <property type="entry name" value="AGL049CP"/>
    <property type="match status" value="1"/>
</dbReference>
<dbReference type="VEuPathDB" id="FungiDB:CJI97_000872"/>